<dbReference type="PATRIC" id="fig|1435051.3.peg.1398"/>
<dbReference type="AlphaFoldDB" id="W4N7S8"/>
<gene>
    <name evidence="2" type="ORF">BMOU_1420</name>
</gene>
<accession>W4N7S8</accession>
<dbReference type="STRING" id="1435051.BMOU_1420"/>
<dbReference type="eggNOG" id="COG1653">
    <property type="taxonomic scope" value="Bacteria"/>
</dbReference>
<feature type="chain" id="PRO_5039592869" evidence="1">
    <location>
        <begin position="28"/>
        <end position="415"/>
    </location>
</feature>
<reference evidence="2 3" key="1">
    <citation type="journal article" date="2014" name="Genome Announc.">
        <title>The Genome Sequence of Bifidobacterium moukalabense DSM 27321 Highlights the Close Phylogenetic Relatedness with the Bifidobacterium dentium Taxon.</title>
        <authorList>
            <person name="Lugli G.A."/>
            <person name="Duranti S."/>
            <person name="Milani C."/>
            <person name="Turroni F."/>
            <person name="Viappiani A."/>
            <person name="Mangifesta M."/>
            <person name="van Sinderen D."/>
            <person name="Ventura M."/>
        </authorList>
    </citation>
    <scope>NUCLEOTIDE SEQUENCE [LARGE SCALE GENOMIC DNA]</scope>
    <source>
        <strain evidence="2 3">DSM 27321</strain>
    </source>
</reference>
<comment type="caution">
    <text evidence="2">The sequence shown here is derived from an EMBL/GenBank/DDBJ whole genome shotgun (WGS) entry which is preliminary data.</text>
</comment>
<dbReference type="Gene3D" id="3.40.190.10">
    <property type="entry name" value="Periplasmic binding protein-like II"/>
    <property type="match status" value="2"/>
</dbReference>
<proteinExistence type="predicted"/>
<dbReference type="PANTHER" id="PTHR43649">
    <property type="entry name" value="ARABINOSE-BINDING PROTEIN-RELATED"/>
    <property type="match status" value="1"/>
</dbReference>
<dbReference type="Proteomes" id="UP000019155">
    <property type="component" value="Unassembled WGS sequence"/>
</dbReference>
<sequence length="415" mass="45542">MNFKAITKTVIAAVSAGAMLLPLAACGSDADAGKTKISFLSWDNEQVMKPFIEEFEKENPDVAIDFSYAPPTAEYIQTLQTRLVGNQAPDVFIITSENKNDLIDNGYVMDMTGKSYTEKLSQANKDFVSRDGKLYGQSISSWAAGIAYNKELLKQVGYDAVPSTWDEFLTLCKTLKDAGISPYIEAIGDGADRIPDSFTGAILAKQGIDVTTLASEDPQTPGEHEKEAVKAWMKVYEQGYASRDNVGVSGDDAKTQFTNGQVAMYTTGAWDFSTFEQVSFDWGFAQIPAMDKNHEQYAQGSPSPGLAIYSKLSGDKLKAAEKFLDFMVSDWSLKQRSKNGDAITVEGFTSDVAEQYKDVYENNVKTGKYFLITNFYANPDVLNSTNTAEIQQLVQGTITVDQWAKNIDAKMAAAQ</sequence>
<dbReference type="RefSeq" id="WP_034876205.1">
    <property type="nucleotide sequence ID" value="NZ_AZMV01000007.1"/>
</dbReference>
<dbReference type="InterPro" id="IPR006059">
    <property type="entry name" value="SBP"/>
</dbReference>
<dbReference type="EMBL" id="AZMV01000007">
    <property type="protein sequence ID" value="ETY70566.1"/>
    <property type="molecule type" value="Genomic_DNA"/>
</dbReference>
<protein>
    <submittedName>
        <fullName evidence="2">Family 1 extracellular solute-binding protein</fullName>
    </submittedName>
</protein>
<dbReference type="PANTHER" id="PTHR43649:SF12">
    <property type="entry name" value="DIACETYLCHITOBIOSE BINDING PROTEIN DASA"/>
    <property type="match status" value="1"/>
</dbReference>
<keyword evidence="1" id="KW-0732">Signal</keyword>
<dbReference type="SUPFAM" id="SSF53850">
    <property type="entry name" value="Periplasmic binding protein-like II"/>
    <property type="match status" value="1"/>
</dbReference>
<dbReference type="GeneID" id="97502196"/>
<dbReference type="OrthoDB" id="2060074at2"/>
<evidence type="ECO:0000256" key="1">
    <source>
        <dbReference type="SAM" id="SignalP"/>
    </source>
</evidence>
<name>W4N7S8_9BIFI</name>
<evidence type="ECO:0000313" key="2">
    <source>
        <dbReference type="EMBL" id="ETY70566.1"/>
    </source>
</evidence>
<dbReference type="InterPro" id="IPR050490">
    <property type="entry name" value="Bact_solute-bd_prot1"/>
</dbReference>
<organism evidence="2 3">
    <name type="scientific">Bifidobacterium moukalabense DSM 27321</name>
    <dbReference type="NCBI Taxonomy" id="1435051"/>
    <lineage>
        <taxon>Bacteria</taxon>
        <taxon>Bacillati</taxon>
        <taxon>Actinomycetota</taxon>
        <taxon>Actinomycetes</taxon>
        <taxon>Bifidobacteriales</taxon>
        <taxon>Bifidobacteriaceae</taxon>
        <taxon>Bifidobacterium</taxon>
    </lineage>
</organism>
<keyword evidence="3" id="KW-1185">Reference proteome</keyword>
<evidence type="ECO:0000313" key="3">
    <source>
        <dbReference type="Proteomes" id="UP000019155"/>
    </source>
</evidence>
<dbReference type="Pfam" id="PF01547">
    <property type="entry name" value="SBP_bac_1"/>
    <property type="match status" value="1"/>
</dbReference>
<feature type="signal peptide" evidence="1">
    <location>
        <begin position="1"/>
        <end position="27"/>
    </location>
</feature>